<dbReference type="PANTHER" id="PTHR36617:SF15">
    <property type="entry name" value="REVERSE TRANSCRIPTASE ZINC-BINDING DOMAIN-CONTAINING PROTEIN"/>
    <property type="match status" value="1"/>
</dbReference>
<evidence type="ECO:0000313" key="1">
    <source>
        <dbReference type="EMBL" id="KAF5177717.1"/>
    </source>
</evidence>
<gene>
    <name evidence="1" type="ORF">FRX31_032696</name>
</gene>
<proteinExistence type="predicted"/>
<dbReference type="Proteomes" id="UP000554482">
    <property type="component" value="Unassembled WGS sequence"/>
</dbReference>
<reference evidence="1 2" key="1">
    <citation type="submission" date="2020-06" db="EMBL/GenBank/DDBJ databases">
        <title>Transcriptomic and genomic resources for Thalictrum thalictroides and T. hernandezii: Facilitating candidate gene discovery in an emerging model plant lineage.</title>
        <authorList>
            <person name="Arias T."/>
            <person name="Riano-Pachon D.M."/>
            <person name="Di Stilio V.S."/>
        </authorList>
    </citation>
    <scope>NUCLEOTIDE SEQUENCE [LARGE SCALE GENOMIC DNA]</scope>
    <source>
        <strain evidence="2">cv. WT478/WT964</strain>
        <tissue evidence="1">Leaves</tissue>
    </source>
</reference>
<organism evidence="1 2">
    <name type="scientific">Thalictrum thalictroides</name>
    <name type="common">Rue-anemone</name>
    <name type="synonym">Anemone thalictroides</name>
    <dbReference type="NCBI Taxonomy" id="46969"/>
    <lineage>
        <taxon>Eukaryota</taxon>
        <taxon>Viridiplantae</taxon>
        <taxon>Streptophyta</taxon>
        <taxon>Embryophyta</taxon>
        <taxon>Tracheophyta</taxon>
        <taxon>Spermatophyta</taxon>
        <taxon>Magnoliopsida</taxon>
        <taxon>Ranunculales</taxon>
        <taxon>Ranunculaceae</taxon>
        <taxon>Thalictroideae</taxon>
        <taxon>Thalictrum</taxon>
    </lineage>
</organism>
<dbReference type="AlphaFoldDB" id="A0A7J6UYL5"/>
<keyword evidence="2" id="KW-1185">Reference proteome</keyword>
<keyword evidence="1" id="KW-0695">RNA-directed DNA polymerase</keyword>
<protein>
    <submittedName>
        <fullName evidence="1">Reverse transcriptase zinc-binding domain</fullName>
    </submittedName>
</protein>
<dbReference type="GO" id="GO:0003964">
    <property type="term" value="F:RNA-directed DNA polymerase activity"/>
    <property type="evidence" value="ECO:0007669"/>
    <property type="project" value="UniProtKB-KW"/>
</dbReference>
<comment type="caution">
    <text evidence="1">The sequence shown here is derived from an EMBL/GenBank/DDBJ whole genome shotgun (WGS) entry which is preliminary data.</text>
</comment>
<evidence type="ECO:0000313" key="2">
    <source>
        <dbReference type="Proteomes" id="UP000554482"/>
    </source>
</evidence>
<accession>A0A7J6UYL5</accession>
<keyword evidence="1" id="KW-0548">Nucleotidyltransferase</keyword>
<name>A0A7J6UYL5_THATH</name>
<dbReference type="EMBL" id="JABWDY010041012">
    <property type="protein sequence ID" value="KAF5177717.1"/>
    <property type="molecule type" value="Genomic_DNA"/>
</dbReference>
<dbReference type="PANTHER" id="PTHR36617">
    <property type="entry name" value="PROTEIN, PUTATIVE-RELATED"/>
    <property type="match status" value="1"/>
</dbReference>
<sequence length="141" mass="17001">MKYEFQKGVAFEIEKGNRVSFWNDIWCGETTLREDFLGIYLRSRDKEGLVVNHLKWEDHIYSWNLKIRARVYDWETEEIENLMQRLQQVHPSKTEEDKMRWTLSNTGEYTVKSMCELIALAEGVENYPTKLVWEIEMPYKV</sequence>
<keyword evidence="1" id="KW-0808">Transferase</keyword>
<dbReference type="OrthoDB" id="1002509at2759"/>